<evidence type="ECO:0000256" key="2">
    <source>
        <dbReference type="ARBA" id="ARBA00006692"/>
    </source>
</evidence>
<dbReference type="PROSITE" id="PS50002">
    <property type="entry name" value="SH3"/>
    <property type="match status" value="1"/>
</dbReference>
<evidence type="ECO:0000256" key="1">
    <source>
        <dbReference type="ARBA" id="ARBA00004496"/>
    </source>
</evidence>
<comment type="similarity">
    <text evidence="2">Belongs to the protein kinase superfamily. CAMK Ser/Thr protein kinase family.</text>
</comment>
<reference evidence="10" key="1">
    <citation type="submission" date="2022-03" db="EMBL/GenBank/DDBJ databases">
        <authorList>
            <person name="Martin C."/>
        </authorList>
    </citation>
    <scope>NUCLEOTIDE SEQUENCE</scope>
</reference>
<dbReference type="CDD" id="cd00160">
    <property type="entry name" value="RhoGEF"/>
    <property type="match status" value="1"/>
</dbReference>
<name>A0A8J1UKF6_OWEFU</name>
<feature type="compositionally biased region" description="Polar residues" evidence="9">
    <location>
        <begin position="233"/>
        <end position="244"/>
    </location>
</feature>
<dbReference type="InterPro" id="IPR000219">
    <property type="entry name" value="DH_dom"/>
</dbReference>
<evidence type="ECO:0000256" key="5">
    <source>
        <dbReference type="ARBA" id="ARBA00022737"/>
    </source>
</evidence>
<dbReference type="SMART" id="SM00326">
    <property type="entry name" value="SH3"/>
    <property type="match status" value="2"/>
</dbReference>
<feature type="compositionally biased region" description="Basic and acidic residues" evidence="9">
    <location>
        <begin position="965"/>
        <end position="978"/>
    </location>
</feature>
<dbReference type="InterPro" id="IPR055251">
    <property type="entry name" value="SOS1_NGEF_PH"/>
</dbReference>
<evidence type="ECO:0000256" key="3">
    <source>
        <dbReference type="ARBA" id="ARBA00022443"/>
    </source>
</evidence>
<dbReference type="Pfam" id="PF07679">
    <property type="entry name" value="I-set"/>
    <property type="match status" value="5"/>
</dbReference>
<dbReference type="InterPro" id="IPR007110">
    <property type="entry name" value="Ig-like_dom"/>
</dbReference>
<dbReference type="InterPro" id="IPR011993">
    <property type="entry name" value="PH-like_dom_sf"/>
</dbReference>
<evidence type="ECO:0000256" key="9">
    <source>
        <dbReference type="SAM" id="MobiDB-lite"/>
    </source>
</evidence>
<evidence type="ECO:0000256" key="4">
    <source>
        <dbReference type="ARBA" id="ARBA00022490"/>
    </source>
</evidence>
<dbReference type="Gene3D" id="2.30.30.40">
    <property type="entry name" value="SH3 Domains"/>
    <property type="match status" value="1"/>
</dbReference>
<evidence type="ECO:0000313" key="11">
    <source>
        <dbReference type="Proteomes" id="UP000749559"/>
    </source>
</evidence>
<feature type="region of interest" description="Disordered" evidence="9">
    <location>
        <begin position="1454"/>
        <end position="1483"/>
    </location>
</feature>
<keyword evidence="5" id="KW-0677">Repeat</keyword>
<dbReference type="GO" id="GO:0045989">
    <property type="term" value="P:positive regulation of striated muscle contraction"/>
    <property type="evidence" value="ECO:0007669"/>
    <property type="project" value="UniProtKB-ARBA"/>
</dbReference>
<dbReference type="Pfam" id="PF07653">
    <property type="entry name" value="SH3_2"/>
    <property type="match status" value="1"/>
</dbReference>
<dbReference type="GO" id="GO:0005524">
    <property type="term" value="F:ATP binding"/>
    <property type="evidence" value="ECO:0007669"/>
    <property type="project" value="UniProtKB-KW"/>
</dbReference>
<dbReference type="SMART" id="SM00408">
    <property type="entry name" value="IGc2"/>
    <property type="match status" value="4"/>
</dbReference>
<feature type="compositionally biased region" description="Basic and acidic residues" evidence="9">
    <location>
        <begin position="995"/>
        <end position="1007"/>
    </location>
</feature>
<feature type="region of interest" description="Disordered" evidence="9">
    <location>
        <begin position="159"/>
        <end position="191"/>
    </location>
</feature>
<dbReference type="InterPro" id="IPR001849">
    <property type="entry name" value="PH_domain"/>
</dbReference>
<dbReference type="InterPro" id="IPR003598">
    <property type="entry name" value="Ig_sub2"/>
</dbReference>
<dbReference type="PROSITE" id="PS50835">
    <property type="entry name" value="IG_LIKE"/>
    <property type="match status" value="4"/>
</dbReference>
<keyword evidence="7" id="KW-0067">ATP-binding</keyword>
<accession>A0A8J1UKF6</accession>
<dbReference type="GO" id="GO:0005085">
    <property type="term" value="F:guanyl-nucleotide exchange factor activity"/>
    <property type="evidence" value="ECO:0007669"/>
    <property type="project" value="InterPro"/>
</dbReference>
<keyword evidence="3" id="KW-0728">SH3 domain</keyword>
<dbReference type="SUPFAM" id="SSF48065">
    <property type="entry name" value="DBL homology domain (DH-domain)"/>
    <property type="match status" value="1"/>
</dbReference>
<evidence type="ECO:0000256" key="8">
    <source>
        <dbReference type="ARBA" id="ARBA00023319"/>
    </source>
</evidence>
<dbReference type="Gene3D" id="1.20.900.10">
    <property type="entry name" value="Dbl homology (DH) domain"/>
    <property type="match status" value="1"/>
</dbReference>
<sequence length="1683" mass="188488">MSMSGFEAVSIGDTKRFECQVIAFPLPTITWYKDDVEITNNPRYKVGFTSAGVISLLIENVKKSDAGLYRCQATNSEGNASTCALLIVRDGGVELRQVYVEGQQSTAIQNGTELDIQEEEITIKKTVHTEESSVITTSEEGMRKREETIIINGDISTEEKVKQDEQDSVRARTDVSVDESTNSKDESDGLKIQADVDVDEQKKQSAIEALDALVLATSEESKGTKDNKEDNLKLTTNVDTNETSVNNVNDQDDNQKITADVDIDESNKKNTSDSLRITADVETDETKKKDAIDALDALVSLTTDEQKFHQQDESITAEIIEETTDRQSNEVTESHVSETVTVNEVQQKISAMSEEKSIVITSEHVVESSRKEVNSEVVNESVTEDSTTKRKFSMTATEKHMKVTQETTSNKNNAGFESAIANEKLTEDAATEKITMQASEKMLHVASESTKESAKKDIDVQQGSLTPVEEKTNFNFIAITTEEKSVQQPEEITEEKKMEFAIEEALSGIVDNGNLVSHVEVTTKEESLIHVSEDTTVSQSTDLVEDNATQGEEDTMIKELDEDKRDETVIINGDISTEEKVKQDALEALKALADVTVDESSTSKDDADGLTLQAEIDVDEQRKQLAIETLEALVIATSEESKGSSEEDVPEITVETVTKPCLVEGPGDITVKEGETITITCKISGIPPPEVCWFKHGELLKSADRVSVTHKEDTYTITIINARGEDTGEYTLTATNPDGNICVVISVHVEEEEKKVPEEDLPEFISKPASGSVLEFDNIKYSVVIKGDSDIVIKWFKDGSELKHGFHVKMYTRGERHYLEIPHASLADSGEFTVTAENSAGAIFHAWNLVVHEEAIEDTGTEAETTDGHTEDIGSSTADDLAILDRLENQISAELSKMEERDEDGMLFKEFIVIESHMDVVKNISFDEDDVVEVMDTDIKEKWLVRKQDEKNKIGYIPVSKLRSKDSMEKEKENKLKELSSGLEGALDQNSLKPNELESPEKSPESRRRGKLSRSPSKRLSSTEKEDSDEDLEIFGKSFPVYVAISDYTPPASEKEGIKLTEGQFVCALDTRSRDEWLVRTKPSKLNPAKQGWVPSSVLEKKEGGGHVDRRSTREVVKEDIIQITNKNQESMVKRRYTLTELIETERDFVKDVEFTMDNYHKLVESKELPQELVGSEEVIFGGLPQIYEFHNENFLQDLTQCTSDPSSVGKTFIKWKDEFEKSIPYVQNRNPANTLLDTDQTRSFFDEYNRSIGSPEVTIEQSLNKPVARLERYQVLLKDFVRYTSRAGEETQEIDEAIKMLANVLREGDDQYLLSKIDGLPGDLQLGQCIRHEDLLLWDTADTSGRGKERVGFLLDDKLLLVKRKKPETDQEGPSFQFKSVVDINDIQLNDFVLDDEKRFELWYATSTSEKITFQAINVYSKHAWCHDIRKAMKKLGIDETDIPVELQEEAIMRQKSPPVASPKKRSPPAQPKIDEASESEGGFRITATSDTNAEEYFTMDSYDSDVSSYHTATEMEEQGKPMFKQKIKKLICQEGETARFECVTFGQPQPEVQWQTNRGPVETSDAYQCENKGDEFSLTIKEVNKEDAGLVTVKATNKFGSATCNAELTVIEAPVIERSVKPEFTETIEDLPDVAQGTTAEFKVKVNAFPDADISWCKDDVLLKEDESGHFTFSHEEDVYS</sequence>
<comment type="subcellular location">
    <subcellularLocation>
        <location evidence="1">Cytoplasm</location>
    </subcellularLocation>
</comment>
<feature type="region of interest" description="Disordered" evidence="9">
    <location>
        <begin position="219"/>
        <end position="255"/>
    </location>
</feature>
<dbReference type="OrthoDB" id="10072266at2759"/>
<feature type="compositionally biased region" description="Basic and acidic residues" evidence="9">
    <location>
        <begin position="219"/>
        <end position="232"/>
    </location>
</feature>
<keyword evidence="4" id="KW-0963">Cytoplasm</keyword>
<proteinExistence type="inferred from homology"/>
<evidence type="ECO:0000256" key="7">
    <source>
        <dbReference type="ARBA" id="ARBA00022840"/>
    </source>
</evidence>
<dbReference type="FunFam" id="2.60.40.10:FF:000147">
    <property type="entry name" value="Myosin light chain kinase"/>
    <property type="match status" value="1"/>
</dbReference>
<comment type="caution">
    <text evidence="10">The sequence shown here is derived from an EMBL/GenBank/DDBJ whole genome shotgun (WGS) entry which is preliminary data.</text>
</comment>
<dbReference type="InterPro" id="IPR036179">
    <property type="entry name" value="Ig-like_dom_sf"/>
</dbReference>
<dbReference type="InterPro" id="IPR013783">
    <property type="entry name" value="Ig-like_fold"/>
</dbReference>
<dbReference type="SMART" id="SM00233">
    <property type="entry name" value="PH"/>
    <property type="match status" value="1"/>
</dbReference>
<dbReference type="GO" id="GO:0005737">
    <property type="term" value="C:cytoplasm"/>
    <property type="evidence" value="ECO:0007669"/>
    <property type="project" value="UniProtKB-SubCell"/>
</dbReference>
<dbReference type="PANTHER" id="PTHR47633">
    <property type="entry name" value="IMMUNOGLOBULIN"/>
    <property type="match status" value="1"/>
</dbReference>
<dbReference type="Pfam" id="PF22697">
    <property type="entry name" value="SOS1_NGEF_PH"/>
    <property type="match status" value="1"/>
</dbReference>
<evidence type="ECO:0000313" key="10">
    <source>
        <dbReference type="EMBL" id="CAH1789053.1"/>
    </source>
</evidence>
<dbReference type="Pfam" id="PF00621">
    <property type="entry name" value="RhoGEF"/>
    <property type="match status" value="1"/>
</dbReference>
<dbReference type="PROSITE" id="PS50003">
    <property type="entry name" value="PH_DOMAIN"/>
    <property type="match status" value="1"/>
</dbReference>
<dbReference type="PROSITE" id="PS50010">
    <property type="entry name" value="DH_2"/>
    <property type="match status" value="1"/>
</dbReference>
<dbReference type="SMART" id="SM00409">
    <property type="entry name" value="IG"/>
    <property type="match status" value="4"/>
</dbReference>
<feature type="region of interest" description="Disordered" evidence="9">
    <location>
        <begin position="965"/>
        <end position="1029"/>
    </location>
</feature>
<dbReference type="InterPro" id="IPR003599">
    <property type="entry name" value="Ig_sub"/>
</dbReference>
<dbReference type="EMBL" id="CAIIXF020000007">
    <property type="protein sequence ID" value="CAH1789053.1"/>
    <property type="molecule type" value="Genomic_DNA"/>
</dbReference>
<dbReference type="Gene3D" id="2.60.40.10">
    <property type="entry name" value="Immunoglobulins"/>
    <property type="match status" value="5"/>
</dbReference>
<organism evidence="10 11">
    <name type="scientific">Owenia fusiformis</name>
    <name type="common">Polychaete worm</name>
    <dbReference type="NCBI Taxonomy" id="6347"/>
    <lineage>
        <taxon>Eukaryota</taxon>
        <taxon>Metazoa</taxon>
        <taxon>Spiralia</taxon>
        <taxon>Lophotrochozoa</taxon>
        <taxon>Annelida</taxon>
        <taxon>Polychaeta</taxon>
        <taxon>Sedentaria</taxon>
        <taxon>Canalipalpata</taxon>
        <taxon>Sabellida</taxon>
        <taxon>Oweniida</taxon>
        <taxon>Oweniidae</taxon>
        <taxon>Owenia</taxon>
    </lineage>
</organism>
<evidence type="ECO:0000256" key="6">
    <source>
        <dbReference type="ARBA" id="ARBA00022741"/>
    </source>
</evidence>
<keyword evidence="6" id="KW-0547">Nucleotide-binding</keyword>
<feature type="compositionally biased region" description="Basic and acidic residues" evidence="9">
    <location>
        <begin position="159"/>
        <end position="189"/>
    </location>
</feature>
<dbReference type="Proteomes" id="UP000749559">
    <property type="component" value="Unassembled WGS sequence"/>
</dbReference>
<protein>
    <submittedName>
        <fullName evidence="10">Uncharacterized protein</fullName>
    </submittedName>
</protein>
<gene>
    <name evidence="10" type="ORF">OFUS_LOCUS14481</name>
</gene>
<dbReference type="InterPro" id="IPR036028">
    <property type="entry name" value="SH3-like_dom_sf"/>
</dbReference>
<feature type="non-terminal residue" evidence="10">
    <location>
        <position position="1683"/>
    </location>
</feature>
<dbReference type="FunFam" id="2.60.40.10:FF:000107">
    <property type="entry name" value="Myosin, light chain kinase a"/>
    <property type="match status" value="2"/>
</dbReference>
<dbReference type="SUPFAM" id="SSF48726">
    <property type="entry name" value="Immunoglobulin"/>
    <property type="match status" value="4"/>
</dbReference>
<dbReference type="Gene3D" id="2.30.29.30">
    <property type="entry name" value="Pleckstrin-homology domain (PH domain)/Phosphotyrosine-binding domain (PTB)"/>
    <property type="match status" value="1"/>
</dbReference>
<dbReference type="SMART" id="SM00325">
    <property type="entry name" value="RhoGEF"/>
    <property type="match status" value="1"/>
</dbReference>
<dbReference type="SUPFAM" id="SSF50044">
    <property type="entry name" value="SH3-domain"/>
    <property type="match status" value="2"/>
</dbReference>
<keyword evidence="11" id="KW-1185">Reference proteome</keyword>
<dbReference type="PANTHER" id="PTHR47633:SF4">
    <property type="entry name" value="MYOPALLADIN ISOFORM X1"/>
    <property type="match status" value="1"/>
</dbReference>
<dbReference type="InterPro" id="IPR035899">
    <property type="entry name" value="DBL_dom_sf"/>
</dbReference>
<keyword evidence="8" id="KW-0393">Immunoglobulin domain</keyword>
<dbReference type="InterPro" id="IPR013098">
    <property type="entry name" value="Ig_I-set"/>
</dbReference>
<dbReference type="SUPFAM" id="SSF50729">
    <property type="entry name" value="PH domain-like"/>
    <property type="match status" value="1"/>
</dbReference>
<dbReference type="GO" id="GO:0060298">
    <property type="term" value="P:positive regulation of sarcomere organization"/>
    <property type="evidence" value="ECO:0007669"/>
    <property type="project" value="UniProtKB-ARBA"/>
</dbReference>
<dbReference type="InterPro" id="IPR001452">
    <property type="entry name" value="SH3_domain"/>
</dbReference>
<dbReference type="FunFam" id="2.60.40.10:FF:000425">
    <property type="entry name" value="Myosin light chain kinase"/>
    <property type="match status" value="1"/>
</dbReference>